<dbReference type="InterPro" id="IPR011601">
    <property type="entry name" value="MurB_C"/>
</dbReference>
<feature type="active site" evidence="16">
    <location>
        <position position="174"/>
    </location>
</feature>
<dbReference type="EC" id="1.3.1.98" evidence="16"/>
<feature type="active site" description="Proton donor" evidence="16">
    <location>
        <position position="224"/>
    </location>
</feature>
<dbReference type="InterPro" id="IPR036318">
    <property type="entry name" value="FAD-bd_PCMH-like_sf"/>
</dbReference>
<keyword evidence="5 16" id="KW-0963">Cytoplasm</keyword>
<evidence type="ECO:0000256" key="9">
    <source>
        <dbReference type="ARBA" id="ARBA00022857"/>
    </source>
</evidence>
<dbReference type="AlphaFoldDB" id="A0A223I0S8"/>
<dbReference type="GO" id="GO:0005829">
    <property type="term" value="C:cytosol"/>
    <property type="evidence" value="ECO:0007669"/>
    <property type="project" value="TreeGrafter"/>
</dbReference>
<comment type="catalytic activity">
    <reaction evidence="15 16">
        <text>UDP-N-acetyl-alpha-D-muramate + NADP(+) = UDP-N-acetyl-3-O-(1-carboxyvinyl)-alpha-D-glucosamine + NADPH + H(+)</text>
        <dbReference type="Rhea" id="RHEA:12248"/>
        <dbReference type="ChEBI" id="CHEBI:15378"/>
        <dbReference type="ChEBI" id="CHEBI:57783"/>
        <dbReference type="ChEBI" id="CHEBI:58349"/>
        <dbReference type="ChEBI" id="CHEBI:68483"/>
        <dbReference type="ChEBI" id="CHEBI:70757"/>
        <dbReference type="EC" id="1.3.1.98"/>
    </reaction>
</comment>
<evidence type="ECO:0000256" key="5">
    <source>
        <dbReference type="ARBA" id="ARBA00022490"/>
    </source>
</evidence>
<dbReference type="NCBIfam" id="NF010480">
    <property type="entry name" value="PRK13905.1"/>
    <property type="match status" value="1"/>
</dbReference>
<dbReference type="GO" id="GO:0008762">
    <property type="term" value="F:UDP-N-acetylmuramate dehydrogenase activity"/>
    <property type="evidence" value="ECO:0007669"/>
    <property type="project" value="UniProtKB-UniRule"/>
</dbReference>
<evidence type="ECO:0000256" key="3">
    <source>
        <dbReference type="ARBA" id="ARBA00004496"/>
    </source>
</evidence>
<dbReference type="PANTHER" id="PTHR21071:SF4">
    <property type="entry name" value="UDP-N-ACETYLENOLPYRUVOYLGLUCOSAMINE REDUCTASE"/>
    <property type="match status" value="1"/>
</dbReference>
<keyword evidence="9 16" id="KW-0521">NADP</keyword>
<dbReference type="SUPFAM" id="SSF56194">
    <property type="entry name" value="Uridine diphospho-N-Acetylenolpyruvylglucosamine reductase, MurB, C-terminal domain"/>
    <property type="match status" value="1"/>
</dbReference>
<evidence type="ECO:0000256" key="14">
    <source>
        <dbReference type="ARBA" id="ARBA00023316"/>
    </source>
</evidence>
<proteinExistence type="inferred from homology"/>
<feature type="domain" description="FAD-binding PCMH-type" evidence="17">
    <location>
        <begin position="30"/>
        <end position="195"/>
    </location>
</feature>
<keyword evidence="13 16" id="KW-0131">Cell cycle</keyword>
<dbReference type="PROSITE" id="PS51387">
    <property type="entry name" value="FAD_PCMH"/>
    <property type="match status" value="1"/>
</dbReference>
<evidence type="ECO:0000256" key="11">
    <source>
        <dbReference type="ARBA" id="ARBA00022984"/>
    </source>
</evidence>
<dbReference type="GO" id="GO:0071555">
    <property type="term" value="P:cell wall organization"/>
    <property type="evidence" value="ECO:0007669"/>
    <property type="project" value="UniProtKB-KW"/>
</dbReference>
<keyword evidence="14 16" id="KW-0961">Cell wall biogenesis/degradation</keyword>
<dbReference type="Gene3D" id="3.90.78.10">
    <property type="entry name" value="UDP-N-acetylenolpyruvoylglucosamine reductase, C-terminal domain"/>
    <property type="match status" value="1"/>
</dbReference>
<comment type="cofactor">
    <cofactor evidence="1 16">
        <name>FAD</name>
        <dbReference type="ChEBI" id="CHEBI:57692"/>
    </cofactor>
</comment>
<dbReference type="InterPro" id="IPR036635">
    <property type="entry name" value="MurB_C_sf"/>
</dbReference>
<dbReference type="GO" id="GO:0051301">
    <property type="term" value="P:cell division"/>
    <property type="evidence" value="ECO:0007669"/>
    <property type="project" value="UniProtKB-KW"/>
</dbReference>
<dbReference type="SUPFAM" id="SSF56176">
    <property type="entry name" value="FAD-binding/transporter-associated domain-like"/>
    <property type="match status" value="1"/>
</dbReference>
<feature type="active site" evidence="16">
    <location>
        <position position="294"/>
    </location>
</feature>
<evidence type="ECO:0000256" key="7">
    <source>
        <dbReference type="ARBA" id="ARBA00022630"/>
    </source>
</evidence>
<dbReference type="InterPro" id="IPR003170">
    <property type="entry name" value="MurB"/>
</dbReference>
<dbReference type="GO" id="GO:0071949">
    <property type="term" value="F:FAD binding"/>
    <property type="evidence" value="ECO:0007669"/>
    <property type="project" value="InterPro"/>
</dbReference>
<evidence type="ECO:0000256" key="1">
    <source>
        <dbReference type="ARBA" id="ARBA00001974"/>
    </source>
</evidence>
<comment type="subcellular location">
    <subcellularLocation>
        <location evidence="3 16">Cytoplasm</location>
    </subcellularLocation>
</comment>
<comment type="pathway">
    <text evidence="4 16">Cell wall biogenesis; peptidoglycan biosynthesis.</text>
</comment>
<dbReference type="PANTHER" id="PTHR21071">
    <property type="entry name" value="UDP-N-ACETYLENOLPYRUVOYLGLUCOSAMINE REDUCTASE"/>
    <property type="match status" value="1"/>
</dbReference>
<organism evidence="18 19">
    <name type="scientific">Thermoanaerobacterium thermosaccharolyticum</name>
    <name type="common">Clostridium thermosaccharolyticum</name>
    <dbReference type="NCBI Taxonomy" id="1517"/>
    <lineage>
        <taxon>Bacteria</taxon>
        <taxon>Bacillati</taxon>
        <taxon>Bacillota</taxon>
        <taxon>Clostridia</taxon>
        <taxon>Thermoanaerobacterales</taxon>
        <taxon>Thermoanaerobacteraceae</taxon>
        <taxon>Thermoanaerobacterium</taxon>
    </lineage>
</organism>
<gene>
    <name evidence="16" type="primary">murB</name>
    <name evidence="18" type="ORF">Thert_02434</name>
</gene>
<evidence type="ECO:0000256" key="10">
    <source>
        <dbReference type="ARBA" id="ARBA00022960"/>
    </source>
</evidence>
<dbReference type="Proteomes" id="UP000214975">
    <property type="component" value="Chromosome"/>
</dbReference>
<keyword evidence="10 16" id="KW-0133">Cell shape</keyword>
<evidence type="ECO:0000256" key="13">
    <source>
        <dbReference type="ARBA" id="ARBA00023306"/>
    </source>
</evidence>
<keyword evidence="7 16" id="KW-0285">Flavoprotein</keyword>
<sequence>MKNIVEILKKAISEENIYINELMSRHTSFRIGGPAEVLVIPQNREELIYVLDIIRNENIPYFILGNGTNVIVSDRGIRGVVIKLTAIRKISVEGEYIVSETGALLSAIANTALDNELTGFEFASGIPGTLGGAVTMNAGAYGTEIKDVIEKVEVIDENGNIYEIKNGNMKFAYRSSAIQLDNLIALKAWIHLKKGNYNDIRAKMDELNGLRKKKQPLEYPSAGSVFKRPEGYYAGKLIQDAGLQGYTIGGAQVSEKHCGFIINKGDATAEDVINLIRFIQKTVKDRFGVDLHTEVKIIGEK</sequence>
<dbReference type="Gene3D" id="3.30.465.10">
    <property type="match status" value="1"/>
</dbReference>
<protein>
    <recommendedName>
        <fullName evidence="16">UDP-N-acetylenolpyruvoylglucosamine reductase</fullName>
        <ecNumber evidence="16">1.3.1.98</ecNumber>
    </recommendedName>
    <alternativeName>
        <fullName evidence="16">UDP-N-acetylmuramate dehydrogenase</fullName>
    </alternativeName>
</protein>
<dbReference type="InterPro" id="IPR006094">
    <property type="entry name" value="Oxid_FAD_bind_N"/>
</dbReference>
<comment type="similarity">
    <text evidence="16">Belongs to the MurB family.</text>
</comment>
<dbReference type="InterPro" id="IPR016169">
    <property type="entry name" value="FAD-bd_PCMH_sub2"/>
</dbReference>
<dbReference type="Pfam" id="PF01565">
    <property type="entry name" value="FAD_binding_4"/>
    <property type="match status" value="1"/>
</dbReference>
<dbReference type="GO" id="GO:0009252">
    <property type="term" value="P:peptidoglycan biosynthetic process"/>
    <property type="evidence" value="ECO:0007669"/>
    <property type="project" value="UniProtKB-UniRule"/>
</dbReference>
<keyword evidence="8 16" id="KW-0274">FAD</keyword>
<dbReference type="HAMAP" id="MF_00037">
    <property type="entry name" value="MurB"/>
    <property type="match status" value="1"/>
</dbReference>
<evidence type="ECO:0000313" key="19">
    <source>
        <dbReference type="Proteomes" id="UP000214975"/>
    </source>
</evidence>
<keyword evidence="6 16" id="KW-0132">Cell division</keyword>
<evidence type="ECO:0000256" key="12">
    <source>
        <dbReference type="ARBA" id="ARBA00023002"/>
    </source>
</evidence>
<dbReference type="EMBL" id="CP016893">
    <property type="protein sequence ID" value="AST58328.1"/>
    <property type="molecule type" value="Genomic_DNA"/>
</dbReference>
<dbReference type="Gene3D" id="3.30.43.10">
    <property type="entry name" value="Uridine Diphospho-n-acetylenolpyruvylglucosamine Reductase, domain 2"/>
    <property type="match status" value="1"/>
</dbReference>
<keyword evidence="12 16" id="KW-0560">Oxidoreductase</keyword>
<name>A0A223I0S8_THETR</name>
<dbReference type="Pfam" id="PF02873">
    <property type="entry name" value="MurB_C"/>
    <property type="match status" value="1"/>
</dbReference>
<evidence type="ECO:0000256" key="6">
    <source>
        <dbReference type="ARBA" id="ARBA00022618"/>
    </source>
</evidence>
<dbReference type="RefSeq" id="WP_094397673.1">
    <property type="nucleotide sequence ID" value="NZ_CP016893.1"/>
</dbReference>
<evidence type="ECO:0000259" key="17">
    <source>
        <dbReference type="PROSITE" id="PS51387"/>
    </source>
</evidence>
<evidence type="ECO:0000256" key="15">
    <source>
        <dbReference type="ARBA" id="ARBA00048914"/>
    </source>
</evidence>
<evidence type="ECO:0000256" key="2">
    <source>
        <dbReference type="ARBA" id="ARBA00003921"/>
    </source>
</evidence>
<dbReference type="InterPro" id="IPR016166">
    <property type="entry name" value="FAD-bd_PCMH"/>
</dbReference>
<dbReference type="GO" id="GO:0008360">
    <property type="term" value="P:regulation of cell shape"/>
    <property type="evidence" value="ECO:0007669"/>
    <property type="project" value="UniProtKB-KW"/>
</dbReference>
<evidence type="ECO:0000256" key="4">
    <source>
        <dbReference type="ARBA" id="ARBA00004752"/>
    </source>
</evidence>
<evidence type="ECO:0000313" key="18">
    <source>
        <dbReference type="EMBL" id="AST58328.1"/>
    </source>
</evidence>
<dbReference type="InterPro" id="IPR016167">
    <property type="entry name" value="FAD-bd_PCMH_sub1"/>
</dbReference>
<accession>A0A223I0S8</accession>
<reference evidence="18 19" key="1">
    <citation type="submission" date="2016-08" db="EMBL/GenBank/DDBJ databases">
        <title>A novel genetic cassette of butanologenic Thermoanaerobacterium thermosaccharolyticum that directly convert cellulose to butanol.</title>
        <authorList>
            <person name="Li T."/>
            <person name="He J."/>
        </authorList>
    </citation>
    <scope>NUCLEOTIDE SEQUENCE [LARGE SCALE GENOMIC DNA]</scope>
    <source>
        <strain evidence="18 19">TG57</strain>
    </source>
</reference>
<evidence type="ECO:0000256" key="8">
    <source>
        <dbReference type="ARBA" id="ARBA00022827"/>
    </source>
</evidence>
<keyword evidence="11 16" id="KW-0573">Peptidoglycan synthesis</keyword>
<evidence type="ECO:0000256" key="16">
    <source>
        <dbReference type="HAMAP-Rule" id="MF_00037"/>
    </source>
</evidence>
<comment type="function">
    <text evidence="2 16">Cell wall formation.</text>
</comment>
<dbReference type="NCBIfam" id="TIGR00179">
    <property type="entry name" value="murB"/>
    <property type="match status" value="1"/>
</dbReference>
<dbReference type="UniPathway" id="UPA00219"/>